<organism evidence="10 12">
    <name type="scientific">Avibacterium gallinarum</name>
    <name type="common">Pasteurella gallinarum</name>
    <dbReference type="NCBI Taxonomy" id="755"/>
    <lineage>
        <taxon>Bacteria</taxon>
        <taxon>Pseudomonadati</taxon>
        <taxon>Pseudomonadota</taxon>
        <taxon>Gammaproteobacteria</taxon>
        <taxon>Pasteurellales</taxon>
        <taxon>Pasteurellaceae</taxon>
        <taxon>Avibacterium</taxon>
    </lineage>
</organism>
<dbReference type="GO" id="GO:1904047">
    <property type="term" value="F:S-adenosyl-L-methionine binding"/>
    <property type="evidence" value="ECO:0007669"/>
    <property type="project" value="UniProtKB-UniRule"/>
</dbReference>
<comment type="pathway">
    <text evidence="8">Purine metabolism; 7-cyano-7-deazaguanine biosynthesis.</text>
</comment>
<feature type="binding site" evidence="8">
    <location>
        <position position="43"/>
    </location>
    <ligand>
        <name>[4Fe-4S] cluster</name>
        <dbReference type="ChEBI" id="CHEBI:49883"/>
        <note>4Fe-4S-S-AdoMet</note>
    </ligand>
</feature>
<dbReference type="GO" id="GO:0000287">
    <property type="term" value="F:magnesium ion binding"/>
    <property type="evidence" value="ECO:0007669"/>
    <property type="project" value="UniProtKB-UniRule"/>
</dbReference>
<feature type="binding site" evidence="8">
    <location>
        <position position="47"/>
    </location>
    <ligand>
        <name>[4Fe-4S] cluster</name>
        <dbReference type="ChEBI" id="CHEBI:49883"/>
        <note>4Fe-4S-S-AdoMet</note>
    </ligand>
</feature>
<keyword evidence="8" id="KW-0671">Queuosine biosynthesis</keyword>
<dbReference type="EMBL" id="UGSQ01000003">
    <property type="protein sequence ID" value="SUB26902.1"/>
    <property type="molecule type" value="Genomic_DNA"/>
</dbReference>
<evidence type="ECO:0000256" key="6">
    <source>
        <dbReference type="ARBA" id="ARBA00023014"/>
    </source>
</evidence>
<evidence type="ECO:0000259" key="9">
    <source>
        <dbReference type="PROSITE" id="PS51918"/>
    </source>
</evidence>
<evidence type="ECO:0000256" key="5">
    <source>
        <dbReference type="ARBA" id="ARBA00023004"/>
    </source>
</evidence>
<feature type="binding site" evidence="8">
    <location>
        <position position="82"/>
    </location>
    <ligand>
        <name>S-adenosyl-L-methionine</name>
        <dbReference type="ChEBI" id="CHEBI:59789"/>
    </ligand>
</feature>
<dbReference type="EMBL" id="SNXJ01000001">
    <property type="protein sequence ID" value="TDP30402.1"/>
    <property type="molecule type" value="Genomic_DNA"/>
</dbReference>
<dbReference type="PANTHER" id="PTHR42836:SF1">
    <property type="entry name" value="7-CARBOXY-7-DEAZAGUANINE SYNTHASE"/>
    <property type="match status" value="1"/>
</dbReference>
<dbReference type="GO" id="GO:0016840">
    <property type="term" value="F:carbon-nitrogen lyase activity"/>
    <property type="evidence" value="ECO:0007669"/>
    <property type="project" value="UniProtKB-UniRule"/>
</dbReference>
<evidence type="ECO:0000256" key="2">
    <source>
        <dbReference type="ARBA" id="ARBA00022691"/>
    </source>
</evidence>
<feature type="binding site" evidence="8">
    <location>
        <begin position="24"/>
        <end position="26"/>
    </location>
    <ligand>
        <name>substrate</name>
    </ligand>
</feature>
<dbReference type="InterPro" id="IPR007197">
    <property type="entry name" value="rSAM"/>
</dbReference>
<dbReference type="SFLD" id="SFLDS00029">
    <property type="entry name" value="Radical_SAM"/>
    <property type="match status" value="1"/>
</dbReference>
<dbReference type="GO" id="GO:0008616">
    <property type="term" value="P:tRNA queuosine(34) biosynthetic process"/>
    <property type="evidence" value="ECO:0007669"/>
    <property type="project" value="UniProtKB-UniRule"/>
</dbReference>
<feature type="binding site" evidence="8">
    <location>
        <begin position="124"/>
        <end position="126"/>
    </location>
    <ligand>
        <name>S-adenosyl-L-methionine</name>
        <dbReference type="ChEBI" id="CHEBI:59789"/>
    </ligand>
</feature>
<feature type="binding site" evidence="8">
    <location>
        <position position="80"/>
    </location>
    <ligand>
        <name>substrate</name>
    </ligand>
</feature>
<dbReference type="InterPro" id="IPR013785">
    <property type="entry name" value="Aldolase_TIM"/>
</dbReference>
<comment type="cofactor">
    <cofactor evidence="8">
        <name>S-adenosyl-L-methionine</name>
        <dbReference type="ChEBI" id="CHEBI:59789"/>
    </cofactor>
    <text evidence="8">Binds 1 S-adenosyl-L-methionine per subunit.</text>
</comment>
<dbReference type="Proteomes" id="UP000294683">
    <property type="component" value="Unassembled WGS sequence"/>
</dbReference>
<comment type="similarity">
    <text evidence="8">Belongs to the radical SAM superfamily. 7-carboxy-7-deazaguanine synthase family.</text>
</comment>
<dbReference type="InterPro" id="IPR058240">
    <property type="entry name" value="rSAM_sf"/>
</dbReference>
<keyword evidence="3 8" id="KW-0479">Metal-binding</keyword>
<dbReference type="PANTHER" id="PTHR42836">
    <property type="entry name" value="7-CARBOXY-7-DEAZAGUANINE SYNTHASE"/>
    <property type="match status" value="1"/>
</dbReference>
<feature type="binding site" evidence="8">
    <location>
        <position position="50"/>
    </location>
    <ligand>
        <name>[4Fe-4S] cluster</name>
        <dbReference type="ChEBI" id="CHEBI:49883"/>
        <note>4Fe-4S-S-AdoMet</note>
    </ligand>
</feature>
<dbReference type="Proteomes" id="UP000255113">
    <property type="component" value="Unassembled WGS sequence"/>
</dbReference>
<feature type="binding site" evidence="8">
    <location>
        <position position="39"/>
    </location>
    <ligand>
        <name>substrate</name>
    </ligand>
</feature>
<dbReference type="InterPro" id="IPR024924">
    <property type="entry name" value="7-CO-7-deazaguanine_synth-like"/>
</dbReference>
<protein>
    <recommendedName>
        <fullName evidence="8">7-carboxy-7-deazaguanine synthase</fullName>
        <shortName evidence="8">CDG synthase</shortName>
        <ecNumber evidence="8">4.3.99.3</ecNumber>
    </recommendedName>
    <alternativeName>
        <fullName evidence="8">Queuosine biosynthesis protein QueE</fullName>
    </alternativeName>
</protein>
<comment type="catalytic activity">
    <reaction evidence="8">
        <text>6-carboxy-5,6,7,8-tetrahydropterin + H(+) = 7-carboxy-7-carbaguanine + NH4(+)</text>
        <dbReference type="Rhea" id="RHEA:27974"/>
        <dbReference type="ChEBI" id="CHEBI:15378"/>
        <dbReference type="ChEBI" id="CHEBI:28938"/>
        <dbReference type="ChEBI" id="CHEBI:61032"/>
        <dbReference type="ChEBI" id="CHEBI:61036"/>
        <dbReference type="EC" id="4.3.99.3"/>
    </reaction>
</comment>
<evidence type="ECO:0000256" key="7">
    <source>
        <dbReference type="ARBA" id="ARBA00023239"/>
    </source>
</evidence>
<evidence type="ECO:0000256" key="3">
    <source>
        <dbReference type="ARBA" id="ARBA00022723"/>
    </source>
</evidence>
<dbReference type="PROSITE" id="PS51918">
    <property type="entry name" value="RADICAL_SAM"/>
    <property type="match status" value="1"/>
</dbReference>
<gene>
    <name evidence="8 10" type="primary">queE</name>
    <name evidence="11" type="ORF">EV689_101433</name>
    <name evidence="10" type="ORF">NCTC11188_01265</name>
</gene>
<comment type="cofactor">
    <cofactor evidence="8">
        <name>[4Fe-4S] cluster</name>
        <dbReference type="ChEBI" id="CHEBI:49883"/>
    </cofactor>
    <text evidence="8">Binds 1 [4Fe-4S] cluster. The cluster is coordinated with 3 cysteines and an exchangeable S-adenosyl-L-methionine.</text>
</comment>
<keyword evidence="5 8" id="KW-0408">Iron</keyword>
<dbReference type="AlphaFoldDB" id="A0A379AYS4"/>
<dbReference type="CDD" id="cd01335">
    <property type="entry name" value="Radical_SAM"/>
    <property type="match status" value="1"/>
</dbReference>
<feature type="binding site" evidence="8">
    <location>
        <begin position="49"/>
        <end position="51"/>
    </location>
    <ligand>
        <name>S-adenosyl-L-methionine</name>
        <dbReference type="ChEBI" id="CHEBI:59789"/>
    </ligand>
</feature>
<keyword evidence="6 8" id="KW-0411">Iron-sulfur</keyword>
<evidence type="ECO:0000256" key="1">
    <source>
        <dbReference type="ARBA" id="ARBA00022485"/>
    </source>
</evidence>
<comment type="function">
    <text evidence="8">Catalyzes the complex heterocyclic radical-mediated conversion of 6-carboxy-5,6,7,8-tetrahydropterin (CPH4) to 7-carboxy-7-deazaguanine (CDG), a step common to the biosynthetic pathways of all 7-deazapurine-containing compounds.</text>
</comment>
<comment type="caution">
    <text evidence="8">Lacks conserved residue(s) required for the propagation of feature annotation.</text>
</comment>
<feature type="binding site" evidence="8">
    <location>
        <position position="52"/>
    </location>
    <ligand>
        <name>Mg(2+)</name>
        <dbReference type="ChEBI" id="CHEBI:18420"/>
    </ligand>
</feature>
<evidence type="ECO:0000256" key="4">
    <source>
        <dbReference type="ARBA" id="ARBA00022842"/>
    </source>
</evidence>
<dbReference type="GO" id="GO:0051539">
    <property type="term" value="F:4 iron, 4 sulfur cluster binding"/>
    <property type="evidence" value="ECO:0007669"/>
    <property type="project" value="UniProtKB-UniRule"/>
</dbReference>
<evidence type="ECO:0000313" key="10">
    <source>
        <dbReference type="EMBL" id="SUB26902.1"/>
    </source>
</evidence>
<evidence type="ECO:0000313" key="11">
    <source>
        <dbReference type="EMBL" id="TDP30402.1"/>
    </source>
</evidence>
<keyword evidence="7 8" id="KW-0456">Lyase</keyword>
<evidence type="ECO:0000256" key="8">
    <source>
        <dbReference type="HAMAP-Rule" id="MF_00917"/>
    </source>
</evidence>
<keyword evidence="1 8" id="KW-0004">4Fe-4S</keyword>
<keyword evidence="13" id="KW-1185">Reference proteome</keyword>
<name>A0A379AYS4_AVIGA</name>
<comment type="cofactor">
    <cofactor evidence="8">
        <name>Mg(2+)</name>
        <dbReference type="ChEBI" id="CHEBI:18420"/>
    </cofactor>
</comment>
<feature type="domain" description="Radical SAM core" evidence="9">
    <location>
        <begin position="30"/>
        <end position="213"/>
    </location>
</feature>
<accession>A0A379AYS4</accession>
<dbReference type="PIRSF" id="PIRSF000370">
    <property type="entry name" value="QueE"/>
    <property type="match status" value="1"/>
</dbReference>
<sequence length="213" mass="24028">MAGKLMAELISNPSYPIVEIFQSLQGEGANTGMPSIFIRFGKCNLACPWCDTPYNDFEPWSLQQILAKVRSFSAKNIIITGGEPTIQPQLSLLLDQLKTEGYFLAIETNGLKPVPAQIDYIATSPKREYAQKYRQRCITQANEVRIVADADVQEFCALIENQIQAQHYYLSPCENNGEMNLLHTITQLGLLNQRPNKPKWQLSIQTHKLIGIE</sequence>
<dbReference type="SUPFAM" id="SSF102114">
    <property type="entry name" value="Radical SAM enzymes"/>
    <property type="match status" value="1"/>
</dbReference>
<dbReference type="UniPathway" id="UPA00391"/>
<dbReference type="Pfam" id="PF04055">
    <property type="entry name" value="Radical_SAM"/>
    <property type="match status" value="1"/>
</dbReference>
<dbReference type="EC" id="4.3.99.3" evidence="8"/>
<reference evidence="10 12" key="1">
    <citation type="submission" date="2018-06" db="EMBL/GenBank/DDBJ databases">
        <authorList>
            <consortium name="Pathogen Informatics"/>
            <person name="Doyle S."/>
        </authorList>
    </citation>
    <scope>NUCLEOTIDE SEQUENCE [LARGE SCALE GENOMIC DNA]</scope>
    <source>
        <strain evidence="10 12">NCTC11188</strain>
    </source>
</reference>
<proteinExistence type="inferred from homology"/>
<evidence type="ECO:0000313" key="12">
    <source>
        <dbReference type="Proteomes" id="UP000255113"/>
    </source>
</evidence>
<keyword evidence="2 8" id="KW-0949">S-adenosyl-L-methionine</keyword>
<dbReference type="HAMAP" id="MF_00917">
    <property type="entry name" value="QueE"/>
    <property type="match status" value="1"/>
</dbReference>
<comment type="subunit">
    <text evidence="8">Homodimer.</text>
</comment>
<reference evidence="11 13" key="2">
    <citation type="submission" date="2019-03" db="EMBL/GenBank/DDBJ databases">
        <title>Genomic Encyclopedia of Type Strains, Phase IV (KMG-IV): sequencing the most valuable type-strain genomes for metagenomic binning, comparative biology and taxonomic classification.</title>
        <authorList>
            <person name="Goeker M."/>
        </authorList>
    </citation>
    <scope>NUCLEOTIDE SEQUENCE [LARGE SCALE GENOMIC DNA]</scope>
    <source>
        <strain evidence="11 13">DSM 17481</strain>
    </source>
</reference>
<dbReference type="Gene3D" id="3.20.20.70">
    <property type="entry name" value="Aldolase class I"/>
    <property type="match status" value="1"/>
</dbReference>
<evidence type="ECO:0000313" key="13">
    <source>
        <dbReference type="Proteomes" id="UP000294683"/>
    </source>
</evidence>
<keyword evidence="4 8" id="KW-0460">Magnesium</keyword>